<dbReference type="AlphaFoldDB" id="A0A897N5P6"/>
<evidence type="ECO:0000313" key="2">
    <source>
        <dbReference type="EMBL" id="QSG08047.1"/>
    </source>
</evidence>
<dbReference type="Proteomes" id="UP000662973">
    <property type="component" value="Chromosome"/>
</dbReference>
<dbReference type="EMBL" id="CP064788">
    <property type="protein sequence ID" value="QSG08047.1"/>
    <property type="molecule type" value="Genomic_DNA"/>
</dbReference>
<gene>
    <name evidence="2" type="ORF">HSR122_0641</name>
</gene>
<protein>
    <submittedName>
        <fullName evidence="2">Uncharacterized protein</fullName>
    </submittedName>
</protein>
<reference evidence="2 3" key="1">
    <citation type="submission" date="2020-11" db="EMBL/GenBank/DDBJ databases">
        <title>Carbohydrate-dependent, anaerobic sulfur respiration: A novel catabolism in halophilic archaea.</title>
        <authorList>
            <person name="Sorokin D.Y."/>
            <person name="Messina E."/>
            <person name="Smedile F."/>
            <person name="La Cono V."/>
            <person name="Hallsworth J.E."/>
            <person name="Yakimov M.M."/>
        </authorList>
    </citation>
    <scope>NUCLEOTIDE SEQUENCE [LARGE SCALE GENOMIC DNA]</scope>
    <source>
        <strain evidence="2 3">HSR12-2</strain>
    </source>
</reference>
<organism evidence="2 3">
    <name type="scientific">Halapricum desulfuricans</name>
    <dbReference type="NCBI Taxonomy" id="2841257"/>
    <lineage>
        <taxon>Archaea</taxon>
        <taxon>Methanobacteriati</taxon>
        <taxon>Methanobacteriota</taxon>
        <taxon>Stenosarchaea group</taxon>
        <taxon>Halobacteria</taxon>
        <taxon>Halobacteriales</taxon>
        <taxon>Haloarculaceae</taxon>
        <taxon>Halapricum</taxon>
    </lineage>
</organism>
<name>A0A897N5P6_9EURY</name>
<feature type="compositionally biased region" description="Basic and acidic residues" evidence="1">
    <location>
        <begin position="235"/>
        <end position="253"/>
    </location>
</feature>
<sequence length="290" mass="32769">MGSGFGPEDVVNRRVNRHVKELLPVQVSAQKDYLLEGQRWLASETLPGDADRCLCLLKSYVGQRGQFEIHVERVFDRGTDGEWRIENTITRTGAGSLPPFTYLVTSEIELLGDVETDRTRVSWVALGDDPVYGWREAQAAVLLTEKMSHLRARERGQGMEHSGSLSRLGSLSNVIDTGRQLRTDWEEIDELLGPDADTIAATAGFDALESREQYLEAERLGIDFLAADIEDLQVEGDRREPATSRESDADRPDWQTPPAELTVDETESELRKIQHELRRMKREFDDESPD</sequence>
<keyword evidence="3" id="KW-1185">Reference proteome</keyword>
<feature type="region of interest" description="Disordered" evidence="1">
    <location>
        <begin position="233"/>
        <end position="270"/>
    </location>
</feature>
<proteinExistence type="predicted"/>
<evidence type="ECO:0000313" key="3">
    <source>
        <dbReference type="Proteomes" id="UP000662973"/>
    </source>
</evidence>
<accession>A0A897N5P6</accession>
<evidence type="ECO:0000256" key="1">
    <source>
        <dbReference type="SAM" id="MobiDB-lite"/>
    </source>
</evidence>
<dbReference type="KEGG" id="hds:HSR122_0641"/>
<dbReference type="RefSeq" id="WP_229111212.1">
    <property type="nucleotide sequence ID" value="NZ_CP064788.1"/>
</dbReference>
<dbReference type="GeneID" id="68851303"/>